<dbReference type="GO" id="GO:0046872">
    <property type="term" value="F:metal ion binding"/>
    <property type="evidence" value="ECO:0007669"/>
    <property type="project" value="UniProtKB-KW"/>
</dbReference>
<dbReference type="AlphaFoldDB" id="A0A6J6XIZ0"/>
<evidence type="ECO:0000256" key="1">
    <source>
        <dbReference type="ARBA" id="ARBA00022723"/>
    </source>
</evidence>
<dbReference type="InterPro" id="IPR011650">
    <property type="entry name" value="Peptidase_M20_dimer"/>
</dbReference>
<dbReference type="InterPro" id="IPR017150">
    <property type="entry name" value="Pept_M20_glutamate_carboxypep"/>
</dbReference>
<protein>
    <submittedName>
        <fullName evidence="4">Unannotated protein</fullName>
    </submittedName>
</protein>
<dbReference type="InterPro" id="IPR036264">
    <property type="entry name" value="Bact_exopeptidase_dim_dom"/>
</dbReference>
<dbReference type="GO" id="GO:0016787">
    <property type="term" value="F:hydrolase activity"/>
    <property type="evidence" value="ECO:0007669"/>
    <property type="project" value="UniProtKB-KW"/>
</dbReference>
<dbReference type="Pfam" id="PF07687">
    <property type="entry name" value="M20_dimer"/>
    <property type="match status" value="1"/>
</dbReference>
<dbReference type="Gene3D" id="3.30.70.360">
    <property type="match status" value="1"/>
</dbReference>
<dbReference type="InterPro" id="IPR002933">
    <property type="entry name" value="Peptidase_M20"/>
</dbReference>
<dbReference type="PANTHER" id="PTHR43808:SF9">
    <property type="entry name" value="BLL0789 PROTEIN"/>
    <property type="match status" value="1"/>
</dbReference>
<dbReference type="PANTHER" id="PTHR43808">
    <property type="entry name" value="ACETYLORNITHINE DEACETYLASE"/>
    <property type="match status" value="1"/>
</dbReference>
<dbReference type="InterPro" id="IPR050072">
    <property type="entry name" value="Peptidase_M20A"/>
</dbReference>
<accession>A0A6J6XIZ0</accession>
<dbReference type="PIRSF" id="PIRSF037238">
    <property type="entry name" value="Carboxypeptidase_G2"/>
    <property type="match status" value="1"/>
</dbReference>
<dbReference type="SUPFAM" id="SSF55031">
    <property type="entry name" value="Bacterial exopeptidase dimerisation domain"/>
    <property type="match status" value="1"/>
</dbReference>
<feature type="domain" description="Peptidase M20 dimerisation" evidence="3">
    <location>
        <begin position="245"/>
        <end position="337"/>
    </location>
</feature>
<organism evidence="4">
    <name type="scientific">freshwater metagenome</name>
    <dbReference type="NCBI Taxonomy" id="449393"/>
    <lineage>
        <taxon>unclassified sequences</taxon>
        <taxon>metagenomes</taxon>
        <taxon>ecological metagenomes</taxon>
    </lineage>
</organism>
<evidence type="ECO:0000313" key="4">
    <source>
        <dbReference type="EMBL" id="CAB4795733.1"/>
    </source>
</evidence>
<keyword evidence="1" id="KW-0479">Metal-binding</keyword>
<dbReference type="EMBL" id="CAFAAI010000107">
    <property type="protein sequence ID" value="CAB4795733.1"/>
    <property type="molecule type" value="Genomic_DNA"/>
</dbReference>
<reference evidence="4" key="1">
    <citation type="submission" date="2020-05" db="EMBL/GenBank/DDBJ databases">
        <authorList>
            <person name="Chiriac C."/>
            <person name="Salcher M."/>
            <person name="Ghai R."/>
            <person name="Kavagutti S V."/>
        </authorList>
    </citation>
    <scope>NUCLEOTIDE SEQUENCE</scope>
</reference>
<dbReference type="Gene3D" id="3.40.630.10">
    <property type="entry name" value="Zn peptidases"/>
    <property type="match status" value="1"/>
</dbReference>
<keyword evidence="2" id="KW-0378">Hydrolase</keyword>
<evidence type="ECO:0000259" key="3">
    <source>
        <dbReference type="Pfam" id="PF07687"/>
    </source>
</evidence>
<proteinExistence type="predicted"/>
<name>A0A6J6XIZ0_9ZZZZ</name>
<gene>
    <name evidence="4" type="ORF">UFOPK2992_00729</name>
</gene>
<dbReference type="CDD" id="cd03885">
    <property type="entry name" value="M20_CPDG2"/>
    <property type="match status" value="1"/>
</dbReference>
<sequence>MNVANGNAIVVVVLSGDVAGELSDELLEQAPAKVASTMVAAMSDLDLRMAAILTRWVPRGATHRIDTASLVSIRQNDHVPNLDLELMLTDLEMLVNIESPSRNVQALAVSAKALASLIEQRLGGTAEIIDSPVGPHVHWSGGGEPKVLVLGHHDTVFPFGSVAARPFKVVEGRAMGPGVFDMKAGIVQAIHGLAQLPDRSGVEILFSADEETGSHDSRGLIVQRALACGAALVLEPSADGGALKTARKGTGTFELLIHGRASHAGLEPEKGVNALIEAAHQVLAVSTLGDSTTGTTVTPTLASAGTADNVVPALATVTIDVRVEAPGEKERIEAAMAGLHPHLSESRLELRGGINRPPMPASSSAWLFPLAVQVASDLGLGEIAGVAVGGGSDGNFTAANGVATLDGLGAVGGGAHADHEYVVVATMPDRARLLGGIVAALQAR</sequence>
<dbReference type="SUPFAM" id="SSF53187">
    <property type="entry name" value="Zn-dependent exopeptidases"/>
    <property type="match status" value="1"/>
</dbReference>
<evidence type="ECO:0000256" key="2">
    <source>
        <dbReference type="ARBA" id="ARBA00022801"/>
    </source>
</evidence>
<dbReference type="Pfam" id="PF01546">
    <property type="entry name" value="Peptidase_M20"/>
    <property type="match status" value="1"/>
</dbReference>